<dbReference type="InterPro" id="IPR008969">
    <property type="entry name" value="CarboxyPept-like_regulatory"/>
</dbReference>
<protein>
    <submittedName>
        <fullName evidence="4">TonB-dependent receptor</fullName>
    </submittedName>
</protein>
<sequence length="821" mass="93814">MKFSHILKFLIFCACLQSYAQTTATVKGIIFDEQNTPIPSADITYNGGGTSSNENGFYILQIPANQKVVLKISFLGMESITSKIQLQPYENIELNFVLKTDVEQIGEVVITQQNRARVEGVTTLTPETVRRIPGANPGIENILNTLPGVNSNNELSTQYSVRGGSYDENLVYVNDIQVYRPFLVRSGQQEGLSFVNTDMVRKVEFSAGGFQSRYGDKMSSVLDITYRRPVDFAGSFEASLLGGSISFEGVSKNKKLSAIGGVRYRDNSLFVNAKQVEANFIPRFTDAQTYISYQFNEKFELSFLGNISLNTYEYEPFTRQTNFGTVQDPQALLVFYEGREDNRYETYFGAAKASYKPNDNFTAKLITSAYHTKEQEHFDILAQYRLGAVSGNFGDENFGEVEFTEGAGSQFIHGRNNLDAFIINIEHLGSYKANDHLIEWGAKYTREDFRDRLQEYEVIDSAGFNVRPPFPEFVNDQPYTPYDAEIEPFERIRTYNETQVDRLAGFLQWSYRTKIGETEAWANAGVRSQTWTVNGKNIESTTQTVVSPRAQFSIKPNWKKDMVFRLAGGYYHQPPFYRELRDSVGVVNPNVKAQQSIHLVAGNDYSFKLWNRPFKLISEAYYKDITNLNPFTIENVRIRYRARNDARAYAYGLDLRMNGEFVPGTESWVSVGYLKTEERQDERGYFARPTDQRLKFAILFQDYVPKFPKMKVYLNMVYNTGLPGGSPRFADPFLFQNRLPDYQRVDVGFNYALVEETDTYEEGSLLGFFRYLSFGVEIFNMFDRLNSITNTFVRDASTGGQFAIPNFLSPRVFNLKMSARF</sequence>
<dbReference type="EMBL" id="BMGM01000008">
    <property type="protein sequence ID" value="GGE39614.1"/>
    <property type="molecule type" value="Genomic_DNA"/>
</dbReference>
<keyword evidence="2" id="KW-0732">Signal</keyword>
<dbReference type="Pfam" id="PF13715">
    <property type="entry name" value="CarbopepD_reg_2"/>
    <property type="match status" value="1"/>
</dbReference>
<feature type="domain" description="TonB-dependent receptor plug" evidence="3">
    <location>
        <begin position="121"/>
        <end position="216"/>
    </location>
</feature>
<keyword evidence="5" id="KW-1185">Reference proteome</keyword>
<dbReference type="InterPro" id="IPR037066">
    <property type="entry name" value="Plug_dom_sf"/>
</dbReference>
<keyword evidence="1" id="KW-0472">Membrane</keyword>
<reference evidence="5" key="1">
    <citation type="journal article" date="2019" name="Int. J. Syst. Evol. Microbiol.">
        <title>The Global Catalogue of Microorganisms (GCM) 10K type strain sequencing project: providing services to taxonomists for standard genome sequencing and annotation.</title>
        <authorList>
            <consortium name="The Broad Institute Genomics Platform"/>
            <consortium name="The Broad Institute Genome Sequencing Center for Infectious Disease"/>
            <person name="Wu L."/>
            <person name="Ma J."/>
        </authorList>
    </citation>
    <scope>NUCLEOTIDE SEQUENCE [LARGE SCALE GENOMIC DNA]</scope>
    <source>
        <strain evidence="5">CGMCC 1.12931</strain>
    </source>
</reference>
<dbReference type="Pfam" id="PF07715">
    <property type="entry name" value="Plug"/>
    <property type="match status" value="1"/>
</dbReference>
<dbReference type="InterPro" id="IPR012910">
    <property type="entry name" value="Plug_dom"/>
</dbReference>
<keyword evidence="1" id="KW-0813">Transport</keyword>
<organism evidence="4 5">
    <name type="scientific">Psychroflexus planctonicus</name>
    <dbReference type="NCBI Taxonomy" id="1526575"/>
    <lineage>
        <taxon>Bacteria</taxon>
        <taxon>Pseudomonadati</taxon>
        <taxon>Bacteroidota</taxon>
        <taxon>Flavobacteriia</taxon>
        <taxon>Flavobacteriales</taxon>
        <taxon>Flavobacteriaceae</taxon>
        <taxon>Psychroflexus</taxon>
    </lineage>
</organism>
<comment type="subcellular location">
    <subcellularLocation>
        <location evidence="1">Cell outer membrane</location>
        <topology evidence="1">Multi-pass membrane protein</topology>
    </subcellularLocation>
</comment>
<comment type="similarity">
    <text evidence="1">Belongs to the TonB-dependent receptor family.</text>
</comment>
<keyword evidence="1" id="KW-1134">Transmembrane beta strand</keyword>
<keyword evidence="1" id="KW-0812">Transmembrane</keyword>
<feature type="chain" id="PRO_5045317731" evidence="2">
    <location>
        <begin position="21"/>
        <end position="821"/>
    </location>
</feature>
<dbReference type="InterPro" id="IPR039426">
    <property type="entry name" value="TonB-dep_rcpt-like"/>
</dbReference>
<accession>A0ABQ1SGZ8</accession>
<dbReference type="SUPFAM" id="SSF56935">
    <property type="entry name" value="Porins"/>
    <property type="match status" value="1"/>
</dbReference>
<evidence type="ECO:0000259" key="3">
    <source>
        <dbReference type="Pfam" id="PF07715"/>
    </source>
</evidence>
<name>A0ABQ1SGZ8_9FLAO</name>
<dbReference type="Proteomes" id="UP000599179">
    <property type="component" value="Unassembled WGS sequence"/>
</dbReference>
<feature type="signal peptide" evidence="2">
    <location>
        <begin position="1"/>
        <end position="20"/>
    </location>
</feature>
<keyword evidence="1" id="KW-0998">Cell outer membrane</keyword>
<dbReference type="RefSeq" id="WP_373284003.1">
    <property type="nucleotide sequence ID" value="NZ_BMGM01000008.1"/>
</dbReference>
<evidence type="ECO:0000256" key="2">
    <source>
        <dbReference type="SAM" id="SignalP"/>
    </source>
</evidence>
<dbReference type="SUPFAM" id="SSF49464">
    <property type="entry name" value="Carboxypeptidase regulatory domain-like"/>
    <property type="match status" value="1"/>
</dbReference>
<keyword evidence="4" id="KW-0675">Receptor</keyword>
<dbReference type="Gene3D" id="2.60.40.1120">
    <property type="entry name" value="Carboxypeptidase-like, regulatory domain"/>
    <property type="match status" value="1"/>
</dbReference>
<proteinExistence type="inferred from homology"/>
<dbReference type="PROSITE" id="PS52016">
    <property type="entry name" value="TONB_DEPENDENT_REC_3"/>
    <property type="match status" value="1"/>
</dbReference>
<dbReference type="Gene3D" id="2.170.130.10">
    <property type="entry name" value="TonB-dependent receptor, plug domain"/>
    <property type="match status" value="1"/>
</dbReference>
<evidence type="ECO:0000313" key="4">
    <source>
        <dbReference type="EMBL" id="GGE39614.1"/>
    </source>
</evidence>
<evidence type="ECO:0000256" key="1">
    <source>
        <dbReference type="PROSITE-ProRule" id="PRU01360"/>
    </source>
</evidence>
<evidence type="ECO:0000313" key="5">
    <source>
        <dbReference type="Proteomes" id="UP000599179"/>
    </source>
</evidence>
<gene>
    <name evidence="4" type="ORF">GCM10010832_19790</name>
</gene>
<comment type="caution">
    <text evidence="4">The sequence shown here is derived from an EMBL/GenBank/DDBJ whole genome shotgun (WGS) entry which is preliminary data.</text>
</comment>